<evidence type="ECO:0000313" key="4">
    <source>
        <dbReference type="Proteomes" id="UP001457661"/>
    </source>
</evidence>
<dbReference type="Pfam" id="PF01757">
    <property type="entry name" value="Acyl_transf_3"/>
    <property type="match status" value="1"/>
</dbReference>
<dbReference type="Proteomes" id="UP001457661">
    <property type="component" value="Unassembled WGS sequence"/>
</dbReference>
<keyword evidence="4" id="KW-1185">Reference proteome</keyword>
<evidence type="ECO:0000256" key="1">
    <source>
        <dbReference type="SAM" id="Phobius"/>
    </source>
</evidence>
<dbReference type="InterPro" id="IPR002656">
    <property type="entry name" value="Acyl_transf_3_dom"/>
</dbReference>
<keyword evidence="1" id="KW-0472">Membrane</keyword>
<feature type="transmembrane region" description="Helical" evidence="1">
    <location>
        <begin position="31"/>
        <end position="51"/>
    </location>
</feature>
<gene>
    <name evidence="3" type="ORF">WNY57_04100</name>
</gene>
<name>A0ABU9TD15_9GAMM</name>
<keyword evidence="3" id="KW-0012">Acyltransferase</keyword>
<evidence type="ECO:0000259" key="2">
    <source>
        <dbReference type="Pfam" id="PF01757"/>
    </source>
</evidence>
<accession>A0ABU9TD15</accession>
<sequence length="60" mass="6658">MHFRKDINGLRAVAVIGVVLFHFNATWLPGGFAGVDVFFVISGFLMTGIIFKGIEQKNFL</sequence>
<dbReference type="EMBL" id="JBBMQX010000002">
    <property type="protein sequence ID" value="MEM5531605.1"/>
    <property type="molecule type" value="Genomic_DNA"/>
</dbReference>
<proteinExistence type="predicted"/>
<keyword evidence="1" id="KW-1133">Transmembrane helix</keyword>
<feature type="transmembrane region" description="Helical" evidence="1">
    <location>
        <begin position="7"/>
        <end position="25"/>
    </location>
</feature>
<dbReference type="GO" id="GO:0016746">
    <property type="term" value="F:acyltransferase activity"/>
    <property type="evidence" value="ECO:0007669"/>
    <property type="project" value="UniProtKB-KW"/>
</dbReference>
<dbReference type="PANTHER" id="PTHR23028">
    <property type="entry name" value="ACETYLTRANSFERASE"/>
    <property type="match status" value="1"/>
</dbReference>
<comment type="caution">
    <text evidence="3">The sequence shown here is derived from an EMBL/GenBank/DDBJ whole genome shotgun (WGS) entry which is preliminary data.</text>
</comment>
<keyword evidence="3" id="KW-0808">Transferase</keyword>
<evidence type="ECO:0000313" key="3">
    <source>
        <dbReference type="EMBL" id="MEM5531605.1"/>
    </source>
</evidence>
<keyword evidence="1" id="KW-0812">Transmembrane</keyword>
<reference evidence="3 4" key="1">
    <citation type="submission" date="2024-03" db="EMBL/GenBank/DDBJ databases">
        <title>Community enrichment and isolation of bacterial strains for fucoidan degradation.</title>
        <authorList>
            <person name="Sichert A."/>
        </authorList>
    </citation>
    <scope>NUCLEOTIDE SEQUENCE [LARGE SCALE GENOMIC DNA]</scope>
    <source>
        <strain evidence="3 4">AS26</strain>
    </source>
</reference>
<dbReference type="RefSeq" id="WP_342879200.1">
    <property type="nucleotide sequence ID" value="NZ_JBBMQX010000002.1"/>
</dbReference>
<dbReference type="InterPro" id="IPR050879">
    <property type="entry name" value="Acyltransferase_3"/>
</dbReference>
<feature type="domain" description="Acyltransferase 3" evidence="2">
    <location>
        <begin position="5"/>
        <end position="52"/>
    </location>
</feature>
<organism evidence="3 4">
    <name type="scientific">Pseudoalteromonas arctica</name>
    <dbReference type="NCBI Taxonomy" id="394751"/>
    <lineage>
        <taxon>Bacteria</taxon>
        <taxon>Pseudomonadati</taxon>
        <taxon>Pseudomonadota</taxon>
        <taxon>Gammaproteobacteria</taxon>
        <taxon>Alteromonadales</taxon>
        <taxon>Pseudoalteromonadaceae</taxon>
        <taxon>Pseudoalteromonas</taxon>
    </lineage>
</organism>
<protein>
    <submittedName>
        <fullName evidence="3">Acyltransferase family protein</fullName>
    </submittedName>
</protein>
<dbReference type="PANTHER" id="PTHR23028:SF53">
    <property type="entry name" value="ACYL_TRANSF_3 DOMAIN-CONTAINING PROTEIN"/>
    <property type="match status" value="1"/>
</dbReference>